<comment type="caution">
    <text evidence="2">The sequence shown here is derived from an EMBL/GenBank/DDBJ whole genome shotgun (WGS) entry which is preliminary data.</text>
</comment>
<dbReference type="Pfam" id="PF03184">
    <property type="entry name" value="DDE_1"/>
    <property type="match status" value="1"/>
</dbReference>
<evidence type="ECO:0000313" key="2">
    <source>
        <dbReference type="EMBL" id="RHY32166.1"/>
    </source>
</evidence>
<dbReference type="PANTHER" id="PTHR19303:SF57">
    <property type="entry name" value="HTH CENPB-TYPE DOMAIN-CONTAINING PROTEIN"/>
    <property type="match status" value="1"/>
</dbReference>
<evidence type="ECO:0000313" key="3">
    <source>
        <dbReference type="Proteomes" id="UP000285060"/>
    </source>
</evidence>
<dbReference type="Proteomes" id="UP000285060">
    <property type="component" value="Unassembled WGS sequence"/>
</dbReference>
<dbReference type="GO" id="GO:0005634">
    <property type="term" value="C:nucleus"/>
    <property type="evidence" value="ECO:0007669"/>
    <property type="project" value="TreeGrafter"/>
</dbReference>
<dbReference type="PANTHER" id="PTHR19303">
    <property type="entry name" value="TRANSPOSON"/>
    <property type="match status" value="1"/>
</dbReference>
<dbReference type="EMBL" id="QUSY01000157">
    <property type="protein sequence ID" value="RHY32166.1"/>
    <property type="molecule type" value="Genomic_DNA"/>
</dbReference>
<sequence length="265" mass="30079">MDQVEPERLAPGLPCNNNKNTAAYNSLLRLLQRFFQCHGFSRQRQTENKLKQSVLNEAHQQFAADFHREYASYDKNCVYNVDETGMYYDIPPTYIWAVKGGCSKISCGEKHSMRMTGVLTVTADGGKLPLMIIMKGKPGDWTLYLRDVLGERIGGLSVVLVENFDAHVSDEEYKIMYDELGAHLCPVPPNSTSVCQPLDVGVMAPFKRNLRNLWLYEEQVVGDDEDPYSLSAKQKRMTMVKRAISAWDLVTEDIIRQCFAKAIPQ</sequence>
<accession>A0A3R6ZTE2</accession>
<reference evidence="2 3" key="1">
    <citation type="submission" date="2018-08" db="EMBL/GenBank/DDBJ databases">
        <title>Aphanomyces genome sequencing and annotation.</title>
        <authorList>
            <person name="Minardi D."/>
            <person name="Oidtmann B."/>
            <person name="Van Der Giezen M."/>
            <person name="Studholme D.J."/>
        </authorList>
    </citation>
    <scope>NUCLEOTIDE SEQUENCE [LARGE SCALE GENOMIC DNA]</scope>
    <source>
        <strain evidence="2 3">NJM0002</strain>
    </source>
</reference>
<organism evidence="2 3">
    <name type="scientific">Aphanomyces invadans</name>
    <dbReference type="NCBI Taxonomy" id="157072"/>
    <lineage>
        <taxon>Eukaryota</taxon>
        <taxon>Sar</taxon>
        <taxon>Stramenopiles</taxon>
        <taxon>Oomycota</taxon>
        <taxon>Saprolegniomycetes</taxon>
        <taxon>Saprolegniales</taxon>
        <taxon>Verrucalvaceae</taxon>
        <taxon>Aphanomyces</taxon>
    </lineage>
</organism>
<protein>
    <recommendedName>
        <fullName evidence="1">DDE-1 domain-containing protein</fullName>
    </recommendedName>
</protein>
<evidence type="ECO:0000259" key="1">
    <source>
        <dbReference type="Pfam" id="PF03184"/>
    </source>
</evidence>
<dbReference type="VEuPathDB" id="FungiDB:H310_15279"/>
<dbReference type="InterPro" id="IPR050863">
    <property type="entry name" value="CenT-Element_Derived"/>
</dbReference>
<dbReference type="InterPro" id="IPR004875">
    <property type="entry name" value="DDE_SF_endonuclease_dom"/>
</dbReference>
<proteinExistence type="predicted"/>
<dbReference type="GO" id="GO:0003677">
    <property type="term" value="F:DNA binding"/>
    <property type="evidence" value="ECO:0007669"/>
    <property type="project" value="TreeGrafter"/>
</dbReference>
<keyword evidence="3" id="KW-1185">Reference proteome</keyword>
<dbReference type="AlphaFoldDB" id="A0A3R6ZTE2"/>
<gene>
    <name evidence="2" type="ORF">DYB32_002800</name>
</gene>
<name>A0A3R6ZTE2_9STRA</name>
<feature type="domain" description="DDE-1" evidence="1">
    <location>
        <begin position="155"/>
        <end position="259"/>
    </location>
</feature>